<dbReference type="InterPro" id="IPR036514">
    <property type="entry name" value="SGNH_hydro_sf"/>
</dbReference>
<comment type="caution">
    <text evidence="3">The sequence shown here is derived from an EMBL/GenBank/DDBJ whole genome shotgun (WGS) entry which is preliminary data.</text>
</comment>
<evidence type="ECO:0000259" key="2">
    <source>
        <dbReference type="Pfam" id="PF13472"/>
    </source>
</evidence>
<dbReference type="Proteomes" id="UP000759529">
    <property type="component" value="Unassembled WGS sequence"/>
</dbReference>
<evidence type="ECO:0000313" key="3">
    <source>
        <dbReference type="EMBL" id="MBM6499597.1"/>
    </source>
</evidence>
<protein>
    <submittedName>
        <fullName evidence="3">G-D-S-L family lipolytic protein</fullName>
    </submittedName>
</protein>
<feature type="domain" description="SGNH hydrolase-type esterase" evidence="2">
    <location>
        <begin position="59"/>
        <end position="206"/>
    </location>
</feature>
<dbReference type="Gene3D" id="3.40.50.1110">
    <property type="entry name" value="SGNH hydrolase"/>
    <property type="match status" value="1"/>
</dbReference>
<reference evidence="3 4" key="1">
    <citation type="submission" date="2021-02" db="EMBL/GenBank/DDBJ databases">
        <authorList>
            <person name="Jung H.S."/>
            <person name="Chun B.H."/>
            <person name="Jeon C.O."/>
        </authorList>
    </citation>
    <scope>NUCLEOTIDE SEQUENCE [LARGE SCALE GENOMIC DNA]</scope>
    <source>
        <strain evidence="3 4">LMG 25203</strain>
    </source>
</reference>
<sequence>MKKLILLLSILFISVNTIAQENQFTNEIKAFRKQDSIQKPNDGMLLFIGSSSFRLWKDVKSDFNNQNIVNRAFGGATLLDLIYFQNDVVLKYKPKKIFIYCGENDIASSEKVTPKMVFKRYKTFYKTLRKQFPETPIIFVSLKPAISRWHMKDRMMATNKLISQFMKNKKNATFVNIWDDMLENGEPRKDIYIQDNLHMNAKGYAIWVEKMKDLVNN</sequence>
<proteinExistence type="predicted"/>
<keyword evidence="4" id="KW-1185">Reference proteome</keyword>
<accession>A0ABS2CX99</accession>
<gene>
    <name evidence="3" type="ORF">H9X54_009840</name>
</gene>
<dbReference type="SUPFAM" id="SSF52266">
    <property type="entry name" value="SGNH hydrolase"/>
    <property type="match status" value="1"/>
</dbReference>
<dbReference type="EMBL" id="JACSOD020000485">
    <property type="protein sequence ID" value="MBM6499597.1"/>
    <property type="molecule type" value="Genomic_DNA"/>
</dbReference>
<dbReference type="InterPro" id="IPR013830">
    <property type="entry name" value="SGNH_hydro"/>
</dbReference>
<organism evidence="3 4">
    <name type="scientific">Flavobacterium macrobrachii</name>
    <dbReference type="NCBI Taxonomy" id="591204"/>
    <lineage>
        <taxon>Bacteria</taxon>
        <taxon>Pseudomonadati</taxon>
        <taxon>Bacteroidota</taxon>
        <taxon>Flavobacteriia</taxon>
        <taxon>Flavobacteriales</taxon>
        <taxon>Flavobacteriaceae</taxon>
        <taxon>Flavobacterium</taxon>
    </lineage>
</organism>
<feature type="chain" id="PRO_5047211271" evidence="1">
    <location>
        <begin position="20"/>
        <end position="217"/>
    </location>
</feature>
<name>A0ABS2CX99_9FLAO</name>
<keyword evidence="1" id="KW-0732">Signal</keyword>
<evidence type="ECO:0000256" key="1">
    <source>
        <dbReference type="SAM" id="SignalP"/>
    </source>
</evidence>
<dbReference type="Pfam" id="PF13472">
    <property type="entry name" value="Lipase_GDSL_2"/>
    <property type="match status" value="1"/>
</dbReference>
<feature type="signal peptide" evidence="1">
    <location>
        <begin position="1"/>
        <end position="19"/>
    </location>
</feature>
<dbReference type="RefSeq" id="WP_187657369.1">
    <property type="nucleotide sequence ID" value="NZ_JACSOD020000485.1"/>
</dbReference>
<evidence type="ECO:0000313" key="4">
    <source>
        <dbReference type="Proteomes" id="UP000759529"/>
    </source>
</evidence>